<evidence type="ECO:0000256" key="1">
    <source>
        <dbReference type="SAM" id="MobiDB-lite"/>
    </source>
</evidence>
<sequence length="237" mass="27180">MALYMLGNFEWYRKEVVFPPRPLPSDYEELCPGFVLAAAEEYAWDYEVPELPYVVFLAMLLNDGVKLGILHGWMIGIMESALKRVAVEHLLGMGRAQQRILEAHRQEASSDSEEEESSRSDDQTPISSDGSEDARLQTSRDGPATFYAMLLCRIEHSEQNDSGKERERERDRRKPIMFPNFLSTKQVAKYVRDKFLLSSRESSTLWPNLLLKTTTTFALTLIFSWPCCMPTTPTSLR</sequence>
<accession>A0A9Q1K357</accession>
<evidence type="ECO:0000313" key="2">
    <source>
        <dbReference type="EMBL" id="KAJ8435893.1"/>
    </source>
</evidence>
<feature type="region of interest" description="Disordered" evidence="1">
    <location>
        <begin position="102"/>
        <end position="138"/>
    </location>
</feature>
<dbReference type="Proteomes" id="UP001153076">
    <property type="component" value="Unassembled WGS sequence"/>
</dbReference>
<keyword evidence="3" id="KW-1185">Reference proteome</keyword>
<organism evidence="2 3">
    <name type="scientific">Carnegiea gigantea</name>
    <dbReference type="NCBI Taxonomy" id="171969"/>
    <lineage>
        <taxon>Eukaryota</taxon>
        <taxon>Viridiplantae</taxon>
        <taxon>Streptophyta</taxon>
        <taxon>Embryophyta</taxon>
        <taxon>Tracheophyta</taxon>
        <taxon>Spermatophyta</taxon>
        <taxon>Magnoliopsida</taxon>
        <taxon>eudicotyledons</taxon>
        <taxon>Gunneridae</taxon>
        <taxon>Pentapetalae</taxon>
        <taxon>Caryophyllales</taxon>
        <taxon>Cactineae</taxon>
        <taxon>Cactaceae</taxon>
        <taxon>Cactoideae</taxon>
        <taxon>Echinocereeae</taxon>
        <taxon>Carnegiea</taxon>
    </lineage>
</organism>
<dbReference type="AlphaFoldDB" id="A0A9Q1K357"/>
<protein>
    <submittedName>
        <fullName evidence="2">Uncharacterized protein</fullName>
    </submittedName>
</protein>
<name>A0A9Q1K357_9CARY</name>
<gene>
    <name evidence="2" type="ORF">Cgig2_010926</name>
</gene>
<proteinExistence type="predicted"/>
<comment type="caution">
    <text evidence="2">The sequence shown here is derived from an EMBL/GenBank/DDBJ whole genome shotgun (WGS) entry which is preliminary data.</text>
</comment>
<dbReference type="EMBL" id="JAKOGI010000378">
    <property type="protein sequence ID" value="KAJ8435893.1"/>
    <property type="molecule type" value="Genomic_DNA"/>
</dbReference>
<evidence type="ECO:0000313" key="3">
    <source>
        <dbReference type="Proteomes" id="UP001153076"/>
    </source>
</evidence>
<reference evidence="2" key="1">
    <citation type="submission" date="2022-04" db="EMBL/GenBank/DDBJ databases">
        <title>Carnegiea gigantea Genome sequencing and assembly v2.</title>
        <authorList>
            <person name="Copetti D."/>
            <person name="Sanderson M.J."/>
            <person name="Burquez A."/>
            <person name="Wojciechowski M.F."/>
        </authorList>
    </citation>
    <scope>NUCLEOTIDE SEQUENCE</scope>
    <source>
        <strain evidence="2">SGP5-SGP5p</strain>
        <tissue evidence="2">Aerial part</tissue>
    </source>
</reference>